<accession>A0ABU2G567</accession>
<evidence type="ECO:0000259" key="1">
    <source>
        <dbReference type="Pfam" id="PF19138"/>
    </source>
</evidence>
<evidence type="ECO:0000313" key="4">
    <source>
        <dbReference type="Proteomes" id="UP001254813"/>
    </source>
</evidence>
<proteinExistence type="predicted"/>
<evidence type="ECO:0000259" key="2">
    <source>
        <dbReference type="Pfam" id="PF23336"/>
    </source>
</evidence>
<sequence length="276" mass="30281">MNYPAELLTDEMSDVFERAFETTERSLYLVNPTVDTLERAVESLSTFAGPTPTVRVLGEKTVLREVMDDFLVASRTADLVESESLELRVLDDADGHKPNLMASESVVTTVVSADSLLAGLQTDDEEFVGAVREEYETLFEASDEYKLHTPGLSRVETTIAERLGPECRTDFTDLLSNLQTARGGGDGPDEVAISLLVAARNEELFYDVSRWAEDIGLASKATFSRKKSELEERGLIATEKVPIDVGRPRLRLKLGDERLRDASGAQLASVAQSMGS</sequence>
<keyword evidence="4" id="KW-1185">Reference proteome</keyword>
<evidence type="ECO:0000313" key="3">
    <source>
        <dbReference type="EMBL" id="MDS0295444.1"/>
    </source>
</evidence>
<comment type="caution">
    <text evidence="3">The sequence shown here is derived from an EMBL/GenBank/DDBJ whole genome shotgun (WGS) entry which is preliminary data.</text>
</comment>
<dbReference type="NCBIfam" id="NF047393">
    <property type="entry name" value="TransRegTbspHalo"/>
    <property type="match status" value="1"/>
</dbReference>
<dbReference type="Pfam" id="PF23336">
    <property type="entry name" value="HTH_TbsP_C"/>
    <property type="match status" value="1"/>
</dbReference>
<dbReference type="Pfam" id="PF19138">
    <property type="entry name" value="TbsP_N"/>
    <property type="match status" value="1"/>
</dbReference>
<organism evidence="3 4">
    <name type="scientific">Halogeometricum luteum</name>
    <dbReference type="NCBI Taxonomy" id="2950537"/>
    <lineage>
        <taxon>Archaea</taxon>
        <taxon>Methanobacteriati</taxon>
        <taxon>Methanobacteriota</taxon>
        <taxon>Stenosarchaea group</taxon>
        <taxon>Halobacteria</taxon>
        <taxon>Halobacteriales</taxon>
        <taxon>Haloferacaceae</taxon>
        <taxon>Halogeometricum</taxon>
    </lineage>
</organism>
<dbReference type="RefSeq" id="WP_310929357.1">
    <property type="nucleotide sequence ID" value="NZ_JAMQOQ010000004.1"/>
</dbReference>
<dbReference type="InterPro" id="IPR043859">
    <property type="entry name" value="TbsP-like_N"/>
</dbReference>
<dbReference type="EMBL" id="JAMQOQ010000004">
    <property type="protein sequence ID" value="MDS0295444.1"/>
    <property type="molecule type" value="Genomic_DNA"/>
</dbReference>
<name>A0ABU2G567_9EURY</name>
<reference evidence="3 4" key="1">
    <citation type="submission" date="2022-06" db="EMBL/GenBank/DDBJ databases">
        <title>Halogeometricum sp. a new haloarchaeum isolate from saline soil.</title>
        <authorList>
            <person name="Strakova D."/>
            <person name="Galisteo C."/>
            <person name="Sanchez-Porro C."/>
            <person name="Ventosa A."/>
        </authorList>
    </citation>
    <scope>NUCLEOTIDE SEQUENCE [LARGE SCALE GENOMIC DNA]</scope>
    <source>
        <strain evidence="4">S3BR25-2</strain>
    </source>
</reference>
<dbReference type="InterPro" id="IPR056163">
    <property type="entry name" value="TbsP_C"/>
</dbReference>
<gene>
    <name evidence="3" type="ORF">NDI79_14830</name>
</gene>
<feature type="domain" description="Transcriptional regulator TbsP-like C-terminal" evidence="2">
    <location>
        <begin position="152"/>
        <end position="272"/>
    </location>
</feature>
<protein>
    <submittedName>
        <fullName evidence="3">DUF5821 family protein</fullName>
    </submittedName>
</protein>
<feature type="domain" description="Transcriptional regulator TbsP N-terminal" evidence="1">
    <location>
        <begin position="5"/>
        <end position="150"/>
    </location>
</feature>
<dbReference type="Proteomes" id="UP001254813">
    <property type="component" value="Unassembled WGS sequence"/>
</dbReference>